<evidence type="ECO:0000313" key="3">
    <source>
        <dbReference type="Proteomes" id="UP000315724"/>
    </source>
</evidence>
<name>A0A517QPL7_9PLAN</name>
<dbReference type="EMBL" id="CP036267">
    <property type="protein sequence ID" value="QDT33588.1"/>
    <property type="molecule type" value="Genomic_DNA"/>
</dbReference>
<keyword evidence="2" id="KW-0969">Cilium</keyword>
<protein>
    <submittedName>
        <fullName evidence="2">Flagellar hook-associated protein 3</fullName>
    </submittedName>
</protein>
<keyword evidence="3" id="KW-1185">Reference proteome</keyword>
<feature type="domain" description="Flagellin N-terminal" evidence="1">
    <location>
        <begin position="26"/>
        <end position="139"/>
    </location>
</feature>
<dbReference type="InterPro" id="IPR001492">
    <property type="entry name" value="Flagellin"/>
</dbReference>
<organism evidence="2 3">
    <name type="scientific">Thalassoglobus polymorphus</name>
    <dbReference type="NCBI Taxonomy" id="2527994"/>
    <lineage>
        <taxon>Bacteria</taxon>
        <taxon>Pseudomonadati</taxon>
        <taxon>Planctomycetota</taxon>
        <taxon>Planctomycetia</taxon>
        <taxon>Planctomycetales</taxon>
        <taxon>Planctomycetaceae</taxon>
        <taxon>Thalassoglobus</taxon>
    </lineage>
</organism>
<keyword evidence="2" id="KW-0966">Cell projection</keyword>
<accession>A0A517QPL7</accession>
<dbReference type="GO" id="GO:0009288">
    <property type="term" value="C:bacterial-type flagellum"/>
    <property type="evidence" value="ECO:0007669"/>
    <property type="project" value="InterPro"/>
</dbReference>
<dbReference type="PANTHER" id="PTHR42792">
    <property type="entry name" value="FLAGELLIN"/>
    <property type="match status" value="1"/>
</dbReference>
<proteinExistence type="predicted"/>
<dbReference type="Gene3D" id="1.20.1330.10">
    <property type="entry name" value="f41 fragment of flagellin, N-terminal domain"/>
    <property type="match status" value="1"/>
</dbReference>
<dbReference type="AlphaFoldDB" id="A0A517QPL7"/>
<dbReference type="Proteomes" id="UP000315724">
    <property type="component" value="Chromosome"/>
</dbReference>
<keyword evidence="2" id="KW-0282">Flagellum</keyword>
<dbReference type="RefSeq" id="WP_145200102.1">
    <property type="nucleotide sequence ID" value="NZ_CP036267.1"/>
</dbReference>
<dbReference type="OrthoDB" id="253391at2"/>
<evidence type="ECO:0000313" key="2">
    <source>
        <dbReference type="EMBL" id="QDT33588.1"/>
    </source>
</evidence>
<evidence type="ECO:0000259" key="1">
    <source>
        <dbReference type="Pfam" id="PF00669"/>
    </source>
</evidence>
<dbReference type="GO" id="GO:0005198">
    <property type="term" value="F:structural molecule activity"/>
    <property type="evidence" value="ECO:0007669"/>
    <property type="project" value="InterPro"/>
</dbReference>
<reference evidence="2 3" key="1">
    <citation type="submission" date="2019-02" db="EMBL/GenBank/DDBJ databases">
        <title>Deep-cultivation of Planctomycetes and their phenomic and genomic characterization uncovers novel biology.</title>
        <authorList>
            <person name="Wiegand S."/>
            <person name="Jogler M."/>
            <person name="Boedeker C."/>
            <person name="Pinto D."/>
            <person name="Vollmers J."/>
            <person name="Rivas-Marin E."/>
            <person name="Kohn T."/>
            <person name="Peeters S.H."/>
            <person name="Heuer A."/>
            <person name="Rast P."/>
            <person name="Oberbeckmann S."/>
            <person name="Bunk B."/>
            <person name="Jeske O."/>
            <person name="Meyerdierks A."/>
            <person name="Storesund J.E."/>
            <person name="Kallscheuer N."/>
            <person name="Luecker S."/>
            <person name="Lage O.M."/>
            <person name="Pohl T."/>
            <person name="Merkel B.J."/>
            <person name="Hornburger P."/>
            <person name="Mueller R.-W."/>
            <person name="Bruemmer F."/>
            <person name="Labrenz M."/>
            <person name="Spormann A.M."/>
            <person name="Op den Camp H."/>
            <person name="Overmann J."/>
            <person name="Amann R."/>
            <person name="Jetten M.S.M."/>
            <person name="Mascher T."/>
            <person name="Medema M.H."/>
            <person name="Devos D.P."/>
            <person name="Kaster A.-K."/>
            <person name="Ovreas L."/>
            <person name="Rohde M."/>
            <person name="Galperin M.Y."/>
            <person name="Jogler C."/>
        </authorList>
    </citation>
    <scope>NUCLEOTIDE SEQUENCE [LARGE SCALE GENOMIC DNA]</scope>
    <source>
        <strain evidence="2 3">Mal48</strain>
    </source>
</reference>
<gene>
    <name evidence="2" type="primary">flgL</name>
    <name evidence="2" type="ORF">Mal48_28410</name>
</gene>
<dbReference type="InterPro" id="IPR001029">
    <property type="entry name" value="Flagellin_N"/>
</dbReference>
<dbReference type="Pfam" id="PF00669">
    <property type="entry name" value="Flagellin_N"/>
    <property type="match status" value="1"/>
</dbReference>
<dbReference type="PANTHER" id="PTHR42792:SF1">
    <property type="entry name" value="FLAGELLAR HOOK-ASSOCIATED PROTEIN 3"/>
    <property type="match status" value="1"/>
</dbReference>
<dbReference type="SUPFAM" id="SSF64518">
    <property type="entry name" value="Phase 1 flagellin"/>
    <property type="match status" value="1"/>
</dbReference>
<sequence length="309" mass="34804">MTLRITPHRQLQLSQLHTQGHLSRSNLLQNQISSGERIHRPSEDPEGQRTILNQQAAIARLETQVASIQYSRTYLHQGNVELLDANQLLVQAKSLALEARQSTEQTDLNIIASELDGYLQTLESIANAKLDGRYLFSGATNDTRPFSGIVEGPTQYHGSQSSGEVVLANVDDVTVFLSGDEVFQHLNETGDARIDIFETIRTLKDDLRNRAHFSQDEWGARIDRRIDELQQSSDHVLNVVGEQSVSLQQFDRLQTRAEDLKHEAQILLSDTQSPDFATAVIQLQEEQNLLQYSLATVTRIFDLSVLDYL</sequence>
<dbReference type="KEGG" id="tpol:Mal48_28410"/>